<dbReference type="GO" id="GO:0005789">
    <property type="term" value="C:endoplasmic reticulum membrane"/>
    <property type="evidence" value="ECO:0007669"/>
    <property type="project" value="TreeGrafter"/>
</dbReference>
<feature type="transmembrane region" description="Helical" evidence="11">
    <location>
        <begin position="33"/>
        <end position="55"/>
    </location>
</feature>
<comment type="pathway">
    <text evidence="2">Lipid metabolism; sphingolipid metabolism.</text>
</comment>
<proteinExistence type="inferred from homology"/>
<evidence type="ECO:0000256" key="6">
    <source>
        <dbReference type="ARBA" id="ARBA00022919"/>
    </source>
</evidence>
<dbReference type="PRINTS" id="PR00081">
    <property type="entry name" value="GDHRDH"/>
</dbReference>
<comment type="pathway">
    <text evidence="3">Sphingolipid metabolism.</text>
</comment>
<evidence type="ECO:0000256" key="1">
    <source>
        <dbReference type="ARBA" id="ARBA00004240"/>
    </source>
</evidence>
<dbReference type="AlphaFoldDB" id="A0A7M5UL21"/>
<dbReference type="PANTHER" id="PTHR43550:SF3">
    <property type="entry name" value="3-KETODIHYDROSPHINGOSINE REDUCTASE"/>
    <property type="match status" value="1"/>
</dbReference>
<organism evidence="13 14">
    <name type="scientific">Clytia hemisphaerica</name>
    <dbReference type="NCBI Taxonomy" id="252671"/>
    <lineage>
        <taxon>Eukaryota</taxon>
        <taxon>Metazoa</taxon>
        <taxon>Cnidaria</taxon>
        <taxon>Hydrozoa</taxon>
        <taxon>Hydroidolina</taxon>
        <taxon>Leptothecata</taxon>
        <taxon>Obeliida</taxon>
        <taxon>Clytiidae</taxon>
        <taxon>Clytia</taxon>
    </lineage>
</organism>
<keyword evidence="11" id="KW-0472">Membrane</keyword>
<dbReference type="Pfam" id="PF00106">
    <property type="entry name" value="adh_short"/>
    <property type="match status" value="1"/>
</dbReference>
<evidence type="ECO:0000256" key="9">
    <source>
        <dbReference type="ARBA" id="ARBA00026112"/>
    </source>
</evidence>
<keyword evidence="6" id="KW-0746">Sphingolipid metabolism</keyword>
<dbReference type="InterPro" id="IPR036291">
    <property type="entry name" value="NAD(P)-bd_dom_sf"/>
</dbReference>
<protein>
    <recommendedName>
        <fullName evidence="9">3-dehydrosphinganine reductase</fullName>
        <ecNumber evidence="9">1.1.1.102</ecNumber>
    </recommendedName>
</protein>
<dbReference type="GO" id="GO:0030148">
    <property type="term" value="P:sphingolipid biosynthetic process"/>
    <property type="evidence" value="ECO:0007669"/>
    <property type="project" value="InterPro"/>
</dbReference>
<dbReference type="Gene3D" id="3.40.50.720">
    <property type="entry name" value="NAD(P)-binding Rossmann-like Domain"/>
    <property type="match status" value="1"/>
</dbReference>
<dbReference type="PANTHER" id="PTHR43550">
    <property type="entry name" value="3-KETODIHYDROSPHINGOSINE REDUCTASE"/>
    <property type="match status" value="1"/>
</dbReference>
<dbReference type="CDD" id="cd08939">
    <property type="entry name" value="KDSR-like_SDR_c"/>
    <property type="match status" value="1"/>
</dbReference>
<evidence type="ECO:0000256" key="2">
    <source>
        <dbReference type="ARBA" id="ARBA00004760"/>
    </source>
</evidence>
<dbReference type="PRINTS" id="PR00080">
    <property type="entry name" value="SDRFAMILY"/>
</dbReference>
<keyword evidence="7" id="KW-0560">Oxidoreductase</keyword>
<keyword evidence="14" id="KW-1185">Reference proteome</keyword>
<keyword evidence="5" id="KW-0521">NADP</keyword>
<comment type="subcellular location">
    <subcellularLocation>
        <location evidence="1">Endoplasmic reticulum</location>
    </subcellularLocation>
</comment>
<dbReference type="EnsemblMetazoa" id="CLYHEMT002380.1">
    <property type="protein sequence ID" value="CLYHEMP002380.1"/>
    <property type="gene ID" value="CLYHEMG002380"/>
</dbReference>
<reference evidence="13" key="1">
    <citation type="submission" date="2021-01" db="UniProtKB">
        <authorList>
            <consortium name="EnsemblMetazoa"/>
        </authorList>
    </citation>
    <scope>IDENTIFICATION</scope>
</reference>
<dbReference type="GO" id="GO:0006666">
    <property type="term" value="P:3-keto-sphinganine metabolic process"/>
    <property type="evidence" value="ECO:0007669"/>
    <property type="project" value="InterPro"/>
</dbReference>
<evidence type="ECO:0000256" key="7">
    <source>
        <dbReference type="ARBA" id="ARBA00023002"/>
    </source>
</evidence>
<evidence type="ECO:0000259" key="12">
    <source>
        <dbReference type="SMART" id="SM00822"/>
    </source>
</evidence>
<dbReference type="RefSeq" id="XP_066932096.1">
    <property type="nucleotide sequence ID" value="XM_067075995.1"/>
</dbReference>
<dbReference type="InterPro" id="IPR045022">
    <property type="entry name" value="KDSR-like"/>
</dbReference>
<dbReference type="FunFam" id="3.40.50.720:FF:000468">
    <property type="entry name" value="Short-chain dehydrogenase, putative"/>
    <property type="match status" value="1"/>
</dbReference>
<dbReference type="SUPFAM" id="SSF51735">
    <property type="entry name" value="NAD(P)-binding Rossmann-fold domains"/>
    <property type="match status" value="1"/>
</dbReference>
<name>A0A7M5UL21_9CNID</name>
<comment type="similarity">
    <text evidence="10">Belongs to the short-chain dehydrogenases/reductases (SDR) family.</text>
</comment>
<dbReference type="EnsemblMetazoa" id="CLYHEMT002380.2">
    <property type="protein sequence ID" value="CLYHEMP002380.2"/>
    <property type="gene ID" value="CLYHEMG002380"/>
</dbReference>
<evidence type="ECO:0000256" key="10">
    <source>
        <dbReference type="RuleBase" id="RU000363"/>
    </source>
</evidence>
<feature type="domain" description="Ketoreductase" evidence="12">
    <location>
        <begin position="70"/>
        <end position="252"/>
    </location>
</feature>
<dbReference type="OrthoDB" id="37659at2759"/>
<evidence type="ECO:0000256" key="5">
    <source>
        <dbReference type="ARBA" id="ARBA00022857"/>
    </source>
</evidence>
<evidence type="ECO:0000256" key="3">
    <source>
        <dbReference type="ARBA" id="ARBA00004991"/>
    </source>
</evidence>
<dbReference type="EC" id="1.1.1.102" evidence="9"/>
<evidence type="ECO:0000256" key="4">
    <source>
        <dbReference type="ARBA" id="ARBA00022824"/>
    </source>
</evidence>
<keyword evidence="11" id="KW-1133">Transmembrane helix</keyword>
<evidence type="ECO:0000256" key="11">
    <source>
        <dbReference type="SAM" id="Phobius"/>
    </source>
</evidence>
<dbReference type="GeneID" id="136819751"/>
<dbReference type="InterPro" id="IPR002347">
    <property type="entry name" value="SDR_fam"/>
</dbReference>
<dbReference type="SMART" id="SM00822">
    <property type="entry name" value="PKS_KR"/>
    <property type="match status" value="1"/>
</dbReference>
<evidence type="ECO:0000313" key="13">
    <source>
        <dbReference type="EnsemblMetazoa" id="CLYHEMP002380.2"/>
    </source>
</evidence>
<accession>A0A7M5UL21</accession>
<dbReference type="Proteomes" id="UP000594262">
    <property type="component" value="Unplaced"/>
</dbReference>
<dbReference type="GO" id="GO:0047560">
    <property type="term" value="F:3-dehydrosphinganine reductase activity"/>
    <property type="evidence" value="ECO:0007669"/>
    <property type="project" value="UniProtKB-EC"/>
</dbReference>
<feature type="transmembrane region" description="Helical" evidence="11">
    <location>
        <begin position="7"/>
        <end position="27"/>
    </location>
</feature>
<evidence type="ECO:0000256" key="8">
    <source>
        <dbReference type="ARBA" id="ARBA00023098"/>
    </source>
</evidence>
<keyword evidence="4" id="KW-0256">Endoplasmic reticulum</keyword>
<keyword evidence="8" id="KW-0443">Lipid metabolism</keyword>
<keyword evidence="11" id="KW-0812">Transmembrane</keyword>
<evidence type="ECO:0000313" key="14">
    <source>
        <dbReference type="Proteomes" id="UP000594262"/>
    </source>
</evidence>
<sequence length="356" mass="39485">MAQTQLTFARVIMHIVAFIFLAGYMLYQKVPLVQGMFMFAVCVFYWLIYLSYVIVNNMKPKTPKFKLAGKRVVITGGSSGIGFELAKLCVEAECSKVVIIARNEGRLKAKVAELKEMVSTDDQVISCLSLDLSSDGAEIANRMKRLGGVDLLVNCAGYSVPGEFENLDTNVFEDMIKANYLSAVHTTHAIVPSMIEKKQGQIVFLSSVGGQLGIYGFTGYSGSKYAIRGFAEVLYHELRPYDIGVSLAFPPDTKTPGFDKEMEQKPKLCQAISEQAGLWEVEDVAKIIKDGIVKRKFMIGFGSDGYFMNALSAGASPANSVLEFWVHSFLGPILRVYMLFLQNMWTNMIDNELKTN</sequence>
<dbReference type="InterPro" id="IPR057326">
    <property type="entry name" value="KR_dom"/>
</dbReference>